<evidence type="ECO:0000256" key="1">
    <source>
        <dbReference type="ARBA" id="ARBA00001933"/>
    </source>
</evidence>
<feature type="non-terminal residue" evidence="6">
    <location>
        <position position="127"/>
    </location>
</feature>
<dbReference type="AlphaFoldDB" id="A0A540WFS9"/>
<dbReference type="OrthoDB" id="9804474at2"/>
<dbReference type="Gene3D" id="3.40.640.10">
    <property type="entry name" value="Type I PLP-dependent aspartate aminotransferase-like (Major domain)"/>
    <property type="match status" value="1"/>
</dbReference>
<dbReference type="CDD" id="cd00609">
    <property type="entry name" value="AAT_like"/>
    <property type="match status" value="1"/>
</dbReference>
<dbReference type="InterPro" id="IPR004839">
    <property type="entry name" value="Aminotransferase_I/II_large"/>
</dbReference>
<dbReference type="InterPro" id="IPR015424">
    <property type="entry name" value="PyrdxlP-dep_Trfase"/>
</dbReference>
<keyword evidence="7" id="KW-1185">Reference proteome</keyword>
<evidence type="ECO:0000313" key="7">
    <source>
        <dbReference type="Proteomes" id="UP000315369"/>
    </source>
</evidence>
<dbReference type="GO" id="GO:0005737">
    <property type="term" value="C:cytoplasm"/>
    <property type="evidence" value="ECO:0007669"/>
    <property type="project" value="TreeGrafter"/>
</dbReference>
<evidence type="ECO:0000313" key="6">
    <source>
        <dbReference type="EMBL" id="TQF07879.1"/>
    </source>
</evidence>
<dbReference type="EMBL" id="VIFM01001035">
    <property type="protein sequence ID" value="TQF07879.1"/>
    <property type="molecule type" value="Genomic_DNA"/>
</dbReference>
<proteinExistence type="predicted"/>
<protein>
    <submittedName>
        <fullName evidence="6">Aminotransferase class I/II-fold pyridoxal phosphate-dependent enzyme</fullName>
    </submittedName>
</protein>
<gene>
    <name evidence="6" type="ORF">FJV41_51845</name>
</gene>
<keyword evidence="2 6" id="KW-0032">Aminotransferase</keyword>
<dbReference type="Pfam" id="PF00155">
    <property type="entry name" value="Aminotran_1_2"/>
    <property type="match status" value="1"/>
</dbReference>
<reference evidence="6 7" key="1">
    <citation type="submission" date="2019-06" db="EMBL/GenBank/DDBJ databases">
        <authorList>
            <person name="Livingstone P."/>
            <person name="Whitworth D."/>
        </authorList>
    </citation>
    <scope>NUCLEOTIDE SEQUENCE [LARGE SCALE GENOMIC DNA]</scope>
    <source>
        <strain evidence="6 7">AM401</strain>
    </source>
</reference>
<evidence type="ECO:0000256" key="4">
    <source>
        <dbReference type="ARBA" id="ARBA00022898"/>
    </source>
</evidence>
<keyword evidence="4" id="KW-0663">Pyridoxal phosphate</keyword>
<dbReference type="InterPro" id="IPR051326">
    <property type="entry name" value="Kynurenine-oxoglutarate_AT"/>
</dbReference>
<accession>A0A540WFS9</accession>
<evidence type="ECO:0000259" key="5">
    <source>
        <dbReference type="Pfam" id="PF00155"/>
    </source>
</evidence>
<evidence type="ECO:0000256" key="3">
    <source>
        <dbReference type="ARBA" id="ARBA00022679"/>
    </source>
</evidence>
<dbReference type="GO" id="GO:0016212">
    <property type="term" value="F:kynurenine-oxoglutarate transaminase activity"/>
    <property type="evidence" value="ECO:0007669"/>
    <property type="project" value="TreeGrafter"/>
</dbReference>
<dbReference type="GO" id="GO:0030170">
    <property type="term" value="F:pyridoxal phosphate binding"/>
    <property type="evidence" value="ECO:0007669"/>
    <property type="project" value="InterPro"/>
</dbReference>
<keyword evidence="3 6" id="KW-0808">Transferase</keyword>
<name>A0A540WFS9_9BACT</name>
<dbReference type="PANTHER" id="PTHR43807:SF20">
    <property type="entry name" value="FI04487P"/>
    <property type="match status" value="1"/>
</dbReference>
<feature type="domain" description="Aminotransferase class I/classII large" evidence="5">
    <location>
        <begin position="2"/>
        <end position="126"/>
    </location>
</feature>
<dbReference type="Proteomes" id="UP000315369">
    <property type="component" value="Unassembled WGS sequence"/>
</dbReference>
<dbReference type="PANTHER" id="PTHR43807">
    <property type="entry name" value="FI04487P"/>
    <property type="match status" value="1"/>
</dbReference>
<evidence type="ECO:0000256" key="2">
    <source>
        <dbReference type="ARBA" id="ARBA00022576"/>
    </source>
</evidence>
<dbReference type="SUPFAM" id="SSF53383">
    <property type="entry name" value="PLP-dependent transferases"/>
    <property type="match status" value="1"/>
</dbReference>
<comment type="caution">
    <text evidence="6">The sequence shown here is derived from an EMBL/GenBank/DDBJ whole genome shotgun (WGS) entry which is preliminary data.</text>
</comment>
<organism evidence="6 7">
    <name type="scientific">Myxococcus llanfairpwllgwyngyllgogerychwyrndrobwllllantysiliogogogochensis</name>
    <dbReference type="NCBI Taxonomy" id="2590453"/>
    <lineage>
        <taxon>Bacteria</taxon>
        <taxon>Pseudomonadati</taxon>
        <taxon>Myxococcota</taxon>
        <taxon>Myxococcia</taxon>
        <taxon>Myxococcales</taxon>
        <taxon>Cystobacterineae</taxon>
        <taxon>Myxococcaceae</taxon>
        <taxon>Myxococcus</taxon>
    </lineage>
</organism>
<sequence>CYDSYVPNVELAGGTAVRVPLTPGTFRPDFGRIAAALTPRTRAILINTPHNPSATVWTDEDMRALEALLAPTDVVVISDEVYEHMVFDGAEHQSAARFPGLAARAFIVSSFGKTFHVTGWKVGTVVA</sequence>
<feature type="non-terminal residue" evidence="6">
    <location>
        <position position="1"/>
    </location>
</feature>
<comment type="cofactor">
    <cofactor evidence="1">
        <name>pyridoxal 5'-phosphate</name>
        <dbReference type="ChEBI" id="CHEBI:597326"/>
    </cofactor>
</comment>
<dbReference type="InterPro" id="IPR015421">
    <property type="entry name" value="PyrdxlP-dep_Trfase_major"/>
</dbReference>